<reference evidence="2 3" key="1">
    <citation type="submission" date="2022-04" db="EMBL/GenBank/DDBJ databases">
        <title>Complete genome of Methanothermobacter tenebrarum strain RMAS.</title>
        <authorList>
            <person name="Nakamura K."/>
            <person name="Oshima K."/>
            <person name="Hattori M."/>
            <person name="Kamagata Y."/>
            <person name="Takamizawa K."/>
        </authorList>
    </citation>
    <scope>NUCLEOTIDE SEQUENCE [LARGE SCALE GENOMIC DNA]</scope>
    <source>
        <strain evidence="2 3">RMAS</strain>
    </source>
</reference>
<dbReference type="EMBL" id="AP025698">
    <property type="protein sequence ID" value="BDH79634.1"/>
    <property type="molecule type" value="Genomic_DNA"/>
</dbReference>
<protein>
    <submittedName>
        <fullName evidence="2">4Fe-4S ferredoxin</fullName>
    </submittedName>
</protein>
<proteinExistence type="predicted"/>
<organism evidence="2 3">
    <name type="scientific">Methanothermobacter tenebrarum</name>
    <dbReference type="NCBI Taxonomy" id="680118"/>
    <lineage>
        <taxon>Archaea</taxon>
        <taxon>Methanobacteriati</taxon>
        <taxon>Methanobacteriota</taxon>
        <taxon>Methanomada group</taxon>
        <taxon>Methanobacteria</taxon>
        <taxon>Methanobacteriales</taxon>
        <taxon>Methanobacteriaceae</taxon>
        <taxon>Methanothermobacter</taxon>
    </lineage>
</organism>
<dbReference type="PROSITE" id="PS51379">
    <property type="entry name" value="4FE4S_FER_2"/>
    <property type="match status" value="1"/>
</dbReference>
<dbReference type="PROSITE" id="PS00198">
    <property type="entry name" value="4FE4S_FER_1"/>
    <property type="match status" value="1"/>
</dbReference>
<keyword evidence="3" id="KW-1185">Reference proteome</keyword>
<name>A0ABM7YE92_9EURY</name>
<sequence length="280" mass="32064">MIIRLFFMGSRSLKRGFLKKCEEFGIGFVGFAPVERWEDPPRELPHKFSRWMPEEFYPRSIYPEVATVIVIGFPIQLPILETAPSIYYHELYKTVNSLLDLRAYELSVFLNEEGYPSIYLPRDGYATVEVLLEKPFAFFSHKHAAYLAGLGSFGLSNLLLTPEYGPRVRFTSIFTGASIDPDPLKVDDLCTRCLRCVRSCPVGAIQVKGEFPPPIDKKLCAMRSAELWSKHKSPCGICIKVCPVGEDRKLFDRMDMSIYDGEGPVEYRRAWDHVRRYGTL</sequence>
<dbReference type="InterPro" id="IPR017896">
    <property type="entry name" value="4Fe4S_Fe-S-bd"/>
</dbReference>
<dbReference type="Gene3D" id="3.30.70.20">
    <property type="match status" value="1"/>
</dbReference>
<accession>A0ABM7YE92</accession>
<dbReference type="RefSeq" id="WP_248563978.1">
    <property type="nucleotide sequence ID" value="NZ_AP025698.1"/>
</dbReference>
<dbReference type="PANTHER" id="PTHR42827">
    <property type="entry name" value="IRON-SULFUR CLUSTER-BINDING PROTEIN-RELATED"/>
    <property type="match status" value="1"/>
</dbReference>
<evidence type="ECO:0000313" key="3">
    <source>
        <dbReference type="Proteomes" id="UP000831817"/>
    </source>
</evidence>
<dbReference type="SUPFAM" id="SSF54862">
    <property type="entry name" value="4Fe-4S ferredoxins"/>
    <property type="match status" value="1"/>
</dbReference>
<dbReference type="InterPro" id="IPR017900">
    <property type="entry name" value="4Fe4S_Fe_S_CS"/>
</dbReference>
<feature type="domain" description="4Fe-4S ferredoxin-type" evidence="1">
    <location>
        <begin position="181"/>
        <end position="210"/>
    </location>
</feature>
<dbReference type="Proteomes" id="UP000831817">
    <property type="component" value="Chromosome"/>
</dbReference>
<gene>
    <name evidence="2" type="ORF">MTTB_10130</name>
</gene>
<evidence type="ECO:0000259" key="1">
    <source>
        <dbReference type="PROSITE" id="PS51379"/>
    </source>
</evidence>
<dbReference type="Pfam" id="PF12838">
    <property type="entry name" value="Fer4_7"/>
    <property type="match status" value="1"/>
</dbReference>
<evidence type="ECO:0000313" key="2">
    <source>
        <dbReference type="EMBL" id="BDH79634.1"/>
    </source>
</evidence>
<dbReference type="GeneID" id="71965533"/>
<dbReference type="PANTHER" id="PTHR42827:SF1">
    <property type="entry name" value="IRON-SULFUR CLUSTER-BINDING PROTEIN"/>
    <property type="match status" value="1"/>
</dbReference>